<evidence type="ECO:0000256" key="5">
    <source>
        <dbReference type="ARBA" id="ARBA00022946"/>
    </source>
</evidence>
<feature type="region of interest" description="Disordered" evidence="6">
    <location>
        <begin position="252"/>
        <end position="280"/>
    </location>
</feature>
<proteinExistence type="inferred from homology"/>
<dbReference type="GO" id="GO:0005634">
    <property type="term" value="C:nucleus"/>
    <property type="evidence" value="ECO:0007669"/>
    <property type="project" value="TreeGrafter"/>
</dbReference>
<dbReference type="PANTHER" id="PTHR13475">
    <property type="entry name" value="NEUGRIN"/>
    <property type="match status" value="1"/>
</dbReference>
<dbReference type="eggNOG" id="ENOG502S7IA">
    <property type="taxonomic scope" value="Eukaryota"/>
</dbReference>
<sequence>MDCTCRTAALRIFVRSIAQIHAPPRPPPAATRLIFSQVFAAQNQPIIPEARFALSPRFLHTSCARYNEAESGEPAKATASEITSSSESKAESTPKAEERPTATLDERNEESKPKKKKKTAKNAKELKPKEEDDKPKKQKEPWMIQKEALKKKFPEGWNPRKRLSPDAIVGIRMLHKAFPDEYTTPVLAQKFEVSPEAIRRILRSKWEPTEEEELERQERWFRRGIRVWQRWAELGKKPPRRWREQGVVRDPYWNVPRGPTHKDKVARAEAQRQLSKNMLG</sequence>
<dbReference type="EMBL" id="GL988039">
    <property type="protein sequence ID" value="EGS23112.1"/>
    <property type="molecule type" value="Genomic_DNA"/>
</dbReference>
<evidence type="ECO:0000313" key="7">
    <source>
        <dbReference type="EMBL" id="EGS23112.1"/>
    </source>
</evidence>
<feature type="region of interest" description="Disordered" evidence="6">
    <location>
        <begin position="68"/>
        <end position="143"/>
    </location>
</feature>
<evidence type="ECO:0000256" key="6">
    <source>
        <dbReference type="SAM" id="MobiDB-lite"/>
    </source>
</evidence>
<keyword evidence="8" id="KW-1185">Reference proteome</keyword>
<dbReference type="RefSeq" id="XP_006692104.1">
    <property type="nucleotide sequence ID" value="XM_006692041.1"/>
</dbReference>
<evidence type="ECO:0000256" key="3">
    <source>
        <dbReference type="ARBA" id="ARBA00010895"/>
    </source>
</evidence>
<feature type="compositionally biased region" description="Basic and acidic residues" evidence="6">
    <location>
        <begin position="122"/>
        <end position="140"/>
    </location>
</feature>
<dbReference type="OMA" id="DPSYHDW"/>
<dbReference type="InterPro" id="IPR010487">
    <property type="entry name" value="NGRN/Rrg9"/>
</dbReference>
<dbReference type="KEGG" id="cthr:CTHT_0016010"/>
<keyword evidence="5" id="KW-0809">Transit peptide</keyword>
<comment type="function">
    <text evidence="1">Required for respiratory activity and maintenance and expression of the mitochondrial genome.</text>
</comment>
<comment type="subcellular location">
    <subcellularLocation>
        <location evidence="2">Mitochondrion</location>
    </subcellularLocation>
</comment>
<dbReference type="STRING" id="759272.G0S252"/>
<dbReference type="OrthoDB" id="5578174at2759"/>
<dbReference type="PANTHER" id="PTHR13475:SF3">
    <property type="entry name" value="NEUGRIN"/>
    <property type="match status" value="1"/>
</dbReference>
<accession>G0S252</accession>
<dbReference type="GeneID" id="18255639"/>
<dbReference type="Proteomes" id="UP000008066">
    <property type="component" value="Unassembled WGS sequence"/>
</dbReference>
<comment type="similarity">
    <text evidence="3">Belongs to the RRG9 family.</text>
</comment>
<feature type="compositionally biased region" description="Low complexity" evidence="6">
    <location>
        <begin position="75"/>
        <end position="87"/>
    </location>
</feature>
<protein>
    <recommendedName>
        <fullName evidence="4">Required for respiratory growth protein 9, mitochondrial</fullName>
    </recommendedName>
</protein>
<reference evidence="7 8" key="1">
    <citation type="journal article" date="2011" name="Cell">
        <title>Insight into structure and assembly of the nuclear pore complex by utilizing the genome of a eukaryotic thermophile.</title>
        <authorList>
            <person name="Amlacher S."/>
            <person name="Sarges P."/>
            <person name="Flemming D."/>
            <person name="van Noort V."/>
            <person name="Kunze R."/>
            <person name="Devos D.P."/>
            <person name="Arumugam M."/>
            <person name="Bork P."/>
            <person name="Hurt E."/>
        </authorList>
    </citation>
    <scope>NUCLEOTIDE SEQUENCE [LARGE SCALE GENOMIC DNA]</scope>
    <source>
        <strain evidence="8">DSM 1495 / CBS 144.50 / IMI 039719</strain>
    </source>
</reference>
<name>G0S252_CHATD</name>
<evidence type="ECO:0000256" key="1">
    <source>
        <dbReference type="ARBA" id="ARBA00003548"/>
    </source>
</evidence>
<dbReference type="HOGENOM" id="CLU_047598_0_0_1"/>
<feature type="compositionally biased region" description="Basic and acidic residues" evidence="6">
    <location>
        <begin position="88"/>
        <end position="112"/>
    </location>
</feature>
<evidence type="ECO:0000313" key="8">
    <source>
        <dbReference type="Proteomes" id="UP000008066"/>
    </source>
</evidence>
<feature type="compositionally biased region" description="Basic and acidic residues" evidence="6">
    <location>
        <begin position="260"/>
        <end position="270"/>
    </location>
</feature>
<organism evidence="8">
    <name type="scientific">Chaetomium thermophilum (strain DSM 1495 / CBS 144.50 / IMI 039719)</name>
    <name type="common">Thermochaetoides thermophila</name>
    <dbReference type="NCBI Taxonomy" id="759272"/>
    <lineage>
        <taxon>Eukaryota</taxon>
        <taxon>Fungi</taxon>
        <taxon>Dikarya</taxon>
        <taxon>Ascomycota</taxon>
        <taxon>Pezizomycotina</taxon>
        <taxon>Sordariomycetes</taxon>
        <taxon>Sordariomycetidae</taxon>
        <taxon>Sordariales</taxon>
        <taxon>Chaetomiaceae</taxon>
        <taxon>Thermochaetoides</taxon>
    </lineage>
</organism>
<evidence type="ECO:0000256" key="2">
    <source>
        <dbReference type="ARBA" id="ARBA00004173"/>
    </source>
</evidence>
<dbReference type="GO" id="GO:0005739">
    <property type="term" value="C:mitochondrion"/>
    <property type="evidence" value="ECO:0007669"/>
    <property type="project" value="UniProtKB-SubCell"/>
</dbReference>
<dbReference type="Pfam" id="PF06413">
    <property type="entry name" value="Neugrin"/>
    <property type="match status" value="1"/>
</dbReference>
<evidence type="ECO:0000256" key="4">
    <source>
        <dbReference type="ARBA" id="ARBA00013566"/>
    </source>
</evidence>
<gene>
    <name evidence="7" type="ORF">CTHT_0016010</name>
</gene>
<dbReference type="AlphaFoldDB" id="G0S252"/>